<dbReference type="PANTHER" id="PTHR37305:SF1">
    <property type="entry name" value="MEMBRANE PROTEIN"/>
    <property type="match status" value="1"/>
</dbReference>
<feature type="transmembrane region" description="Helical" evidence="1">
    <location>
        <begin position="12"/>
        <end position="35"/>
    </location>
</feature>
<evidence type="ECO:0000313" key="3">
    <source>
        <dbReference type="Proteomes" id="UP000064189"/>
    </source>
</evidence>
<feature type="transmembrane region" description="Helical" evidence="1">
    <location>
        <begin position="209"/>
        <end position="227"/>
    </location>
</feature>
<keyword evidence="1" id="KW-0472">Membrane</keyword>
<accession>A0A109MXA1</accession>
<protein>
    <recommendedName>
        <fullName evidence="4">ABC transporter permease</fullName>
    </recommendedName>
</protein>
<evidence type="ECO:0000256" key="1">
    <source>
        <dbReference type="SAM" id="Phobius"/>
    </source>
</evidence>
<dbReference type="GO" id="GO:0005886">
    <property type="term" value="C:plasma membrane"/>
    <property type="evidence" value="ECO:0007669"/>
    <property type="project" value="UniProtKB-SubCell"/>
</dbReference>
<organism evidence="2 3">
    <name type="scientific">Peribacillus simplex</name>
    <dbReference type="NCBI Taxonomy" id="1478"/>
    <lineage>
        <taxon>Bacteria</taxon>
        <taxon>Bacillati</taxon>
        <taxon>Bacillota</taxon>
        <taxon>Bacilli</taxon>
        <taxon>Bacillales</taxon>
        <taxon>Bacillaceae</taxon>
        <taxon>Peribacillus</taxon>
    </lineage>
</organism>
<comment type="caution">
    <text evidence="2">The sequence shown here is derived from an EMBL/GenBank/DDBJ whole genome shotgun (WGS) entry which is preliminary data.</text>
</comment>
<evidence type="ECO:0000313" key="2">
    <source>
        <dbReference type="EMBL" id="KWW17619.1"/>
    </source>
</evidence>
<feature type="transmembrane region" description="Helical" evidence="1">
    <location>
        <begin position="105"/>
        <end position="127"/>
    </location>
</feature>
<proteinExistence type="predicted"/>
<dbReference type="GO" id="GO:0140359">
    <property type="term" value="F:ABC-type transporter activity"/>
    <property type="evidence" value="ECO:0007669"/>
    <property type="project" value="InterPro"/>
</dbReference>
<name>A0A109MXA1_9BACI</name>
<dbReference type="RefSeq" id="WP_061142760.1">
    <property type="nucleotide sequence ID" value="NZ_LNNH01000027.1"/>
</dbReference>
<keyword evidence="3" id="KW-1185">Reference proteome</keyword>
<keyword evidence="1" id="KW-0812">Transmembrane</keyword>
<keyword evidence="1" id="KW-1133">Transmembrane helix</keyword>
<sequence>MISLVKNEWMKIFSKVSTYIFIAFLLVAALGTAIIDLKLSPDESGNDWKQEVKADIQEQEQALKAKDISEDEKAAIMEEMDTNKQYLAENINPDLSTNWTYMAEYTVSLTSFVTLFVVIVCSSMVSSEFSDGTIKQLLIRPYKRWKILLSKYITSLLFAALLLVSLVLFSYLIGILFFGNGSYSDKMLDPTAFGSFSTVVVGSYFFDMIVYWIPGFLVITTIAFMLSTLFKNQALAVGISIFILFASSTLNMIIQSFIGKYEWLKFVLFPHLDLRGYISGTMEMFDGATLGFSMGVLVIYYLIFLALTFFFFQKKDITN</sequence>
<dbReference type="PANTHER" id="PTHR37305">
    <property type="entry name" value="INTEGRAL MEMBRANE PROTEIN-RELATED"/>
    <property type="match status" value="1"/>
</dbReference>
<feature type="transmembrane region" description="Helical" evidence="1">
    <location>
        <begin position="234"/>
        <end position="258"/>
    </location>
</feature>
<feature type="transmembrane region" description="Helical" evidence="1">
    <location>
        <begin position="290"/>
        <end position="312"/>
    </location>
</feature>
<dbReference type="Proteomes" id="UP000064189">
    <property type="component" value="Unassembled WGS sequence"/>
</dbReference>
<feature type="transmembrane region" description="Helical" evidence="1">
    <location>
        <begin position="148"/>
        <end position="178"/>
    </location>
</feature>
<dbReference type="EMBL" id="LNNH01000027">
    <property type="protein sequence ID" value="KWW17619.1"/>
    <property type="molecule type" value="Genomic_DNA"/>
</dbReference>
<dbReference type="Pfam" id="PF12679">
    <property type="entry name" value="ABC2_membrane_2"/>
    <property type="match status" value="1"/>
</dbReference>
<gene>
    <name evidence="2" type="ORF">AS888_21615</name>
</gene>
<dbReference type="AlphaFoldDB" id="A0A109MXA1"/>
<reference evidence="2 3" key="1">
    <citation type="submission" date="2015-11" db="EMBL/GenBank/DDBJ databases">
        <title>Genome Sequence of Bacillus simplex strain VanAntwerpen2.</title>
        <authorList>
            <person name="Couger M.B."/>
        </authorList>
    </citation>
    <scope>NUCLEOTIDE SEQUENCE [LARGE SCALE GENOMIC DNA]</scope>
    <source>
        <strain evidence="2 3">VanAntwerpen02</strain>
    </source>
</reference>
<evidence type="ECO:0008006" key="4">
    <source>
        <dbReference type="Google" id="ProtNLM"/>
    </source>
</evidence>